<evidence type="ECO:0000256" key="1">
    <source>
        <dbReference type="SAM" id="MobiDB-lite"/>
    </source>
</evidence>
<protein>
    <submittedName>
        <fullName evidence="2">Uncharacterized protein</fullName>
    </submittedName>
</protein>
<feature type="compositionally biased region" description="Gly residues" evidence="1">
    <location>
        <begin position="468"/>
        <end position="478"/>
    </location>
</feature>
<evidence type="ECO:0000313" key="3">
    <source>
        <dbReference type="Proteomes" id="UP000204621"/>
    </source>
</evidence>
<sequence length="503" mass="54584">MYPHPVFNANLKHDDTPLKYLQTNLLLFSMMAAPAVLVDGILDKPGFWTQVLRKSDPYVKLCLRHCSARPWTQTDNVVNYGKAMEVAWLLATRIVAKHRITSPASTTVWTMMETLAPKVHNTRYLAQQQADEQIIEAVYVSRSLGEIMTNYTAQQYQDDLAALAIDQDFEVPQNNEGLPATVDDALDQVQNKAATAAMAILWIQARRAANLSTRPSQVLVTTLCALAKQGMATPGFVDKITNGFMQDTGKQIELDTEAISACWDLIVHHVDDGNVENVVRKWLARLPHEALRLRITLQQIPGEGLTCITSIIKAVGDYPMFNWAWVTLNFPIEARAVATAVTEINGKPYYGYKKDLSIVKAANYRTVGYIAQQLLVKVGGEGPLKAARCFTRTPKLKVVIDEMINDFMLNSITLEPAPGAMAGDWFLGPIHGFVQFAAPLPAQQQQPNPQGGAGANPAPPPNPPQAGPGAGRGRGQPGGAPQAAPGPAGRGAAAGRGQQAGQP</sequence>
<dbReference type="RefSeq" id="YP_009337858.1">
    <property type="nucleotide sequence ID" value="NC_033292.1"/>
</dbReference>
<dbReference type="Proteomes" id="UP000204621">
    <property type="component" value="Genome"/>
</dbReference>
<feature type="compositionally biased region" description="Pro residues" evidence="1">
    <location>
        <begin position="457"/>
        <end position="466"/>
    </location>
</feature>
<feature type="region of interest" description="Disordered" evidence="1">
    <location>
        <begin position="442"/>
        <end position="503"/>
    </location>
</feature>
<dbReference type="GeneID" id="30855530"/>
<reference evidence="2 3" key="1">
    <citation type="journal article" date="2016" name="Nature">
        <title>Redefining the invertebrate RNA virosphere.</title>
        <authorList>
            <person name="Shi M."/>
            <person name="Lin X.D."/>
            <person name="Tian J.H."/>
            <person name="Chen L.J."/>
            <person name="Chen X."/>
            <person name="Li C.X."/>
            <person name="Qin X.C."/>
            <person name="Li J."/>
            <person name="Cao J.P."/>
            <person name="Eden J.S."/>
            <person name="Buchmann J."/>
            <person name="Wang W."/>
            <person name="Xu J."/>
            <person name="Holmes E.C."/>
            <person name="Zhang Y.Z."/>
        </authorList>
    </citation>
    <scope>NUCLEOTIDE SEQUENCE [LARGE SCALE GENOMIC DNA]</scope>
    <source>
        <strain evidence="2 3">WLJQ104130</strain>
    </source>
</reference>
<accession>A0A1L3KN86</accession>
<keyword evidence="3" id="KW-1185">Reference proteome</keyword>
<evidence type="ECO:0000313" key="2">
    <source>
        <dbReference type="EMBL" id="APG78826.1"/>
    </source>
</evidence>
<name>A0A1L3KN86_9VIRU</name>
<proteinExistence type="predicted"/>
<dbReference type="KEGG" id="vg:30855530"/>
<dbReference type="OrthoDB" id="21222at10239"/>
<dbReference type="EMBL" id="KX884452">
    <property type="protein sequence ID" value="APG78826.1"/>
    <property type="molecule type" value="Genomic_RNA"/>
</dbReference>
<organism evidence="2 3">
    <name type="scientific">Wenling crustacean virus 14</name>
    <dbReference type="NCBI Taxonomy" id="1923483"/>
    <lineage>
        <taxon>Viruses</taxon>
        <taxon>Riboviria</taxon>
        <taxon>Orthornavirae</taxon>
        <taxon>Negarnaviricota</taxon>
        <taxon>Haploviricotina</taxon>
        <taxon>Monjiviricetes</taxon>
        <taxon>Jingchuvirales</taxon>
        <taxon>Chuviridae</taxon>
        <taxon>Chuvivirus</taxon>
        <taxon>Chuvivirus brunnichi</taxon>
    </lineage>
</organism>